<dbReference type="Proteomes" id="UP000231419">
    <property type="component" value="Segment"/>
</dbReference>
<dbReference type="EMBL" id="MF668286">
    <property type="protein sequence ID" value="ASZ74856.1"/>
    <property type="molecule type" value="Genomic_DNA"/>
</dbReference>
<gene>
    <name evidence="2" type="ORF">SEA_TRINA_39</name>
</gene>
<feature type="compositionally biased region" description="Polar residues" evidence="1">
    <location>
        <begin position="18"/>
        <end position="28"/>
    </location>
</feature>
<evidence type="ECO:0000313" key="3">
    <source>
        <dbReference type="Proteomes" id="UP000231419"/>
    </source>
</evidence>
<keyword evidence="3" id="KW-1185">Reference proteome</keyword>
<evidence type="ECO:0000256" key="1">
    <source>
        <dbReference type="SAM" id="MobiDB-lite"/>
    </source>
</evidence>
<evidence type="ECO:0000313" key="2">
    <source>
        <dbReference type="EMBL" id="ASZ74856.1"/>
    </source>
</evidence>
<organism evidence="2 3">
    <name type="scientific">Rhodococcus phage Trina</name>
    <dbReference type="NCBI Taxonomy" id="2027905"/>
    <lineage>
        <taxon>Viruses</taxon>
        <taxon>Duplodnaviria</taxon>
        <taxon>Heunggongvirae</taxon>
        <taxon>Uroviricota</taxon>
        <taxon>Caudoviricetes</taxon>
        <taxon>Trinavirus</taxon>
        <taxon>Trinavirus trina</taxon>
    </lineage>
</organism>
<reference evidence="3" key="1">
    <citation type="submission" date="2017-08" db="EMBL/GenBank/DDBJ databases">
        <authorList>
            <person name="de Groot N.N."/>
        </authorList>
    </citation>
    <scope>NUCLEOTIDE SEQUENCE [LARGE SCALE GENOMIC DNA]</scope>
</reference>
<sequence length="62" mass="6902">MENRQSMVRISEMFNRAQPVSMTSTSKSGGFPPRQPKPVPRQGKRCPNCSIQMSLSGICDCQ</sequence>
<protein>
    <submittedName>
        <fullName evidence="2">Uncharacterized protein</fullName>
    </submittedName>
</protein>
<proteinExistence type="predicted"/>
<accession>A0A2D1A3Y1</accession>
<feature type="region of interest" description="Disordered" evidence="1">
    <location>
        <begin position="13"/>
        <end position="47"/>
    </location>
</feature>
<name>A0A2D1A3Y1_9CAUD</name>